<feature type="domain" description="Acyl-CoA dehydrogenase/oxidase C-terminal" evidence="6">
    <location>
        <begin position="280"/>
        <end position="436"/>
    </location>
</feature>
<dbReference type="Gene3D" id="6.10.250.600">
    <property type="match status" value="1"/>
</dbReference>
<dbReference type="EMBL" id="JEME01003310">
    <property type="protein sequence ID" value="KYG01278.1"/>
    <property type="molecule type" value="Genomic_DNA"/>
</dbReference>
<dbReference type="InterPro" id="IPR036250">
    <property type="entry name" value="AcylCo_DH-like_C"/>
</dbReference>
<keyword evidence="3 5" id="KW-0285">Flavoprotein</keyword>
<evidence type="ECO:0000313" key="11">
    <source>
        <dbReference type="Proteomes" id="UP000075502"/>
    </source>
</evidence>
<dbReference type="InterPro" id="IPR041504">
    <property type="entry name" value="AidB_N"/>
</dbReference>
<evidence type="ECO:0000259" key="6">
    <source>
        <dbReference type="Pfam" id="PF00441"/>
    </source>
</evidence>
<evidence type="ECO:0000256" key="3">
    <source>
        <dbReference type="ARBA" id="ARBA00022630"/>
    </source>
</evidence>
<evidence type="ECO:0000259" key="7">
    <source>
        <dbReference type="Pfam" id="PF02770"/>
    </source>
</evidence>
<sequence>MAFYQDPPSLGNQYDDDRVLRSYLARVLPREVAASITPSLREMGELAGGRLYRLQLADRENEPELTSWDPWGKRVDRVEVTQLWKDAARIACEHGVVATAYERAHGAFSRVHQFALAYLFDASSDVYTCPLAMTDGAARALLASDNRALIDRAVPRLTSRDPARAWTSGQWMTERTGGSDVGRSETAARPGPDGAYRLYGTKWFASAATSEMALALARPEGNPEGSRGLALFYVELAGEQGRREGVLLNRLKDKLGTRKVPTAEITLDGVLATPVAGLTNGVRAIAPMLNVTRTWNAIAAVAGMRRGLALARSYAQRRALFGATLAEKPLHMDTLAELQAEFEGAFHLTFRAIELLGREETGSLTESEAKLLRLMIPIAKLTTAKQAVSVLSEVLEAFGGAGYIEDTGLPRLLRDAQVLPIWEGTTNVLALDALRVILKDGSLDILAAEVARLLTGVVEPKLAEAETAASRAVSHARAWIKEMAATDRPGLEAGARRVAITLGRALSLALLVRHAAWAMDRERSRAALAAAIQFERNGVDCIRDHDPDTVEALAETTRQKPAT</sequence>
<evidence type="ECO:0000313" key="10">
    <source>
        <dbReference type="EMBL" id="KYG01278.1"/>
    </source>
</evidence>
<comment type="cofactor">
    <cofactor evidence="1 5">
        <name>FAD</name>
        <dbReference type="ChEBI" id="CHEBI:57692"/>
    </cofactor>
</comment>
<reference evidence="10 11" key="1">
    <citation type="submission" date="2014-02" db="EMBL/GenBank/DDBJ databases">
        <title>The small core and large imbalanced accessory genome model reveals a collaborative survival strategy of Sorangium cellulosum strains in nature.</title>
        <authorList>
            <person name="Han K."/>
            <person name="Peng R."/>
            <person name="Blom J."/>
            <person name="Li Y.-Z."/>
        </authorList>
    </citation>
    <scope>NUCLEOTIDE SEQUENCE [LARGE SCALE GENOMIC DNA]</scope>
    <source>
        <strain evidence="10 11">So0007-03</strain>
    </source>
</reference>
<dbReference type="InterPro" id="IPR006089">
    <property type="entry name" value="Acyl-CoA_DH_CS"/>
</dbReference>
<gene>
    <name evidence="10" type="ORF">BE21_06375</name>
</gene>
<evidence type="ECO:0000256" key="1">
    <source>
        <dbReference type="ARBA" id="ARBA00001974"/>
    </source>
</evidence>
<keyword evidence="5" id="KW-0560">Oxidoreductase</keyword>
<dbReference type="InterPro" id="IPR053998">
    <property type="entry name" value="ACDH-11_C"/>
</dbReference>
<evidence type="ECO:0000256" key="4">
    <source>
        <dbReference type="ARBA" id="ARBA00022827"/>
    </source>
</evidence>
<dbReference type="SUPFAM" id="SSF56645">
    <property type="entry name" value="Acyl-CoA dehydrogenase NM domain-like"/>
    <property type="match status" value="1"/>
</dbReference>
<feature type="domain" description="Acyl-CoA oxidase/dehydrogenase middle" evidence="7">
    <location>
        <begin position="170"/>
        <end position="270"/>
    </location>
</feature>
<dbReference type="Pfam" id="PF00441">
    <property type="entry name" value="Acyl-CoA_dh_1"/>
    <property type="match status" value="1"/>
</dbReference>
<dbReference type="GO" id="GO:0003995">
    <property type="term" value="F:acyl-CoA dehydrogenase activity"/>
    <property type="evidence" value="ECO:0007669"/>
    <property type="project" value="InterPro"/>
</dbReference>
<dbReference type="Pfam" id="PF18158">
    <property type="entry name" value="AidB_N"/>
    <property type="match status" value="1"/>
</dbReference>
<dbReference type="Pfam" id="PF02770">
    <property type="entry name" value="Acyl-CoA_dh_M"/>
    <property type="match status" value="1"/>
</dbReference>
<keyword evidence="4 5" id="KW-0274">FAD</keyword>
<dbReference type="Proteomes" id="UP000075502">
    <property type="component" value="Unassembled WGS sequence"/>
</dbReference>
<evidence type="ECO:0000256" key="2">
    <source>
        <dbReference type="ARBA" id="ARBA00009347"/>
    </source>
</evidence>
<protein>
    <submittedName>
        <fullName evidence="10">Acyl-CoA dehydrogenase</fullName>
    </submittedName>
</protein>
<dbReference type="AlphaFoldDB" id="A0A150T9Z6"/>
<dbReference type="InterPro" id="IPR009075">
    <property type="entry name" value="AcylCo_DH/oxidase_C"/>
</dbReference>
<dbReference type="InterPro" id="IPR006091">
    <property type="entry name" value="Acyl-CoA_Oxase/DH_mid-dom"/>
</dbReference>
<proteinExistence type="inferred from homology"/>
<dbReference type="SUPFAM" id="SSF47203">
    <property type="entry name" value="Acyl-CoA dehydrogenase C-terminal domain-like"/>
    <property type="match status" value="1"/>
</dbReference>
<accession>A0A150T9Z6</accession>
<dbReference type="PROSITE" id="PS00073">
    <property type="entry name" value="ACYL_COA_DH_2"/>
    <property type="match status" value="1"/>
</dbReference>
<dbReference type="InterPro" id="IPR052904">
    <property type="entry name" value="Acyl-CoA_dehydrogenase-like"/>
</dbReference>
<feature type="domain" description="Acyl-CoA dehydrogenase 11-like C-terminal" evidence="9">
    <location>
        <begin position="444"/>
        <end position="529"/>
    </location>
</feature>
<feature type="domain" description="Adaptive response protein AidB N-terminal" evidence="8">
    <location>
        <begin position="12"/>
        <end position="160"/>
    </location>
</feature>
<evidence type="ECO:0000256" key="5">
    <source>
        <dbReference type="RuleBase" id="RU362125"/>
    </source>
</evidence>
<comment type="caution">
    <text evidence="10">The sequence shown here is derived from an EMBL/GenBank/DDBJ whole genome shotgun (WGS) entry which is preliminary data.</text>
</comment>
<evidence type="ECO:0000259" key="9">
    <source>
        <dbReference type="Pfam" id="PF22217"/>
    </source>
</evidence>
<dbReference type="InterPro" id="IPR009100">
    <property type="entry name" value="AcylCoA_DH/oxidase_NM_dom_sf"/>
</dbReference>
<comment type="similarity">
    <text evidence="2 5">Belongs to the acyl-CoA dehydrogenase family.</text>
</comment>
<name>A0A150T9Z6_SORCE</name>
<dbReference type="PANTHER" id="PTHR42707:SF2">
    <property type="entry name" value="ACD11 DEHYDROGENASE"/>
    <property type="match status" value="1"/>
</dbReference>
<dbReference type="PANTHER" id="PTHR42707">
    <property type="entry name" value="ACYL-COA DEHYDROGENASE"/>
    <property type="match status" value="1"/>
</dbReference>
<dbReference type="Gene3D" id="1.20.140.10">
    <property type="entry name" value="Butyryl-CoA Dehydrogenase, subunit A, domain 3"/>
    <property type="match status" value="1"/>
</dbReference>
<organism evidence="10 11">
    <name type="scientific">Sorangium cellulosum</name>
    <name type="common">Polyangium cellulosum</name>
    <dbReference type="NCBI Taxonomy" id="56"/>
    <lineage>
        <taxon>Bacteria</taxon>
        <taxon>Pseudomonadati</taxon>
        <taxon>Myxococcota</taxon>
        <taxon>Polyangia</taxon>
        <taxon>Polyangiales</taxon>
        <taxon>Polyangiaceae</taxon>
        <taxon>Sorangium</taxon>
    </lineage>
</organism>
<evidence type="ECO:0000259" key="8">
    <source>
        <dbReference type="Pfam" id="PF18158"/>
    </source>
</evidence>
<dbReference type="Gene3D" id="2.40.110.20">
    <property type="match status" value="1"/>
</dbReference>
<dbReference type="Pfam" id="PF22217">
    <property type="entry name" value="ACDH-11_C"/>
    <property type="match status" value="1"/>
</dbReference>